<accession>A0ABT3ZYH1</accession>
<comment type="caution">
    <text evidence="2">The sequence shown here is derived from an EMBL/GenBank/DDBJ whole genome shotgun (WGS) entry which is preliminary data.</text>
</comment>
<feature type="transmembrane region" description="Helical" evidence="1">
    <location>
        <begin position="20"/>
        <end position="39"/>
    </location>
</feature>
<sequence length="356" mass="39613">MRSSTFSSSETPTSGSLGRVWWVALLVAGVLLAGAELGWRRRGFQPSVKDTPELWSLARAEASTGDGRTVALLGSSRFQVGLVPEELSKALGGARTVQLSINGSSSLPMLEDLASDEQFRGLVLCEVSPTLFFSVEPTEVRTRAGTYVTQHRHRTFVADWEAAMRVPFQERLVLLLSAVQPKSVLHHVLVNRSLPAPPYSRTLANRQQQSNFEGVDLAPLRQLWEQRHQSAHGKEPELAELDALLERVSSLVQRIRSRGGEVVFVRMVTSGGLRSIEDTRYPREQYWDRLLQRTGSRGITFEDVPTLARFECPEGSHLDYRAAPEYTRLLGQELVRQAPGAWPILGTHLNAQETPP</sequence>
<dbReference type="Proteomes" id="UP001207654">
    <property type="component" value="Unassembled WGS sequence"/>
</dbReference>
<organism evidence="2 3">
    <name type="scientific">Archangium lansingense</name>
    <dbReference type="NCBI Taxonomy" id="2995310"/>
    <lineage>
        <taxon>Bacteria</taxon>
        <taxon>Pseudomonadati</taxon>
        <taxon>Myxococcota</taxon>
        <taxon>Myxococcia</taxon>
        <taxon>Myxococcales</taxon>
        <taxon>Cystobacterineae</taxon>
        <taxon>Archangiaceae</taxon>
        <taxon>Archangium</taxon>
    </lineage>
</organism>
<evidence type="ECO:0000313" key="3">
    <source>
        <dbReference type="Proteomes" id="UP001207654"/>
    </source>
</evidence>
<proteinExistence type="predicted"/>
<keyword evidence="1" id="KW-0812">Transmembrane</keyword>
<protein>
    <recommendedName>
        <fullName evidence="4">SGNH/GDSL hydrolase family protein</fullName>
    </recommendedName>
</protein>
<evidence type="ECO:0008006" key="4">
    <source>
        <dbReference type="Google" id="ProtNLM"/>
    </source>
</evidence>
<evidence type="ECO:0000313" key="2">
    <source>
        <dbReference type="EMBL" id="MCY1074460.1"/>
    </source>
</evidence>
<gene>
    <name evidence="2" type="ORF">OV287_08165</name>
</gene>
<keyword evidence="1" id="KW-0472">Membrane</keyword>
<keyword evidence="3" id="KW-1185">Reference proteome</keyword>
<reference evidence="2 3" key="1">
    <citation type="submission" date="2022-11" db="EMBL/GenBank/DDBJ databases">
        <title>Minimal conservation of predation-associated metabolite biosynthetic gene clusters underscores biosynthetic potential of Myxococcota including descriptions for ten novel species: Archangium lansinium sp. nov., Myxococcus landrumus sp. nov., Nannocystis bai.</title>
        <authorList>
            <person name="Ahearne A."/>
            <person name="Stevens C."/>
            <person name="Phillips K."/>
        </authorList>
    </citation>
    <scope>NUCLEOTIDE SEQUENCE [LARGE SCALE GENOMIC DNA]</scope>
    <source>
        <strain evidence="2 3">MIWBW</strain>
    </source>
</reference>
<dbReference type="EMBL" id="JAPNKA010000001">
    <property type="protein sequence ID" value="MCY1074460.1"/>
    <property type="molecule type" value="Genomic_DNA"/>
</dbReference>
<dbReference type="RefSeq" id="WP_267533424.1">
    <property type="nucleotide sequence ID" value="NZ_JAPNKA010000001.1"/>
</dbReference>
<name>A0ABT3ZYH1_9BACT</name>
<keyword evidence="1" id="KW-1133">Transmembrane helix</keyword>
<evidence type="ECO:0000256" key="1">
    <source>
        <dbReference type="SAM" id="Phobius"/>
    </source>
</evidence>